<gene>
    <name evidence="1" type="ORF">DI53_3140</name>
</gene>
<dbReference type="STRING" id="1229276.DI53_3140"/>
<protein>
    <submittedName>
        <fullName evidence="1">HxlR family transcriptional regulator</fullName>
    </submittedName>
</protein>
<dbReference type="EMBL" id="JJMU01000059">
    <property type="protein sequence ID" value="KGE13116.1"/>
    <property type="molecule type" value="Genomic_DNA"/>
</dbReference>
<keyword evidence="2" id="KW-1185">Reference proteome</keyword>
<dbReference type="AlphaFoldDB" id="A0A0B8SZQ8"/>
<sequence length="35" mass="3756">MSKIKETSSNFANRSALSDECPEVYAAQLISGNGH</sequence>
<reference evidence="1 2" key="2">
    <citation type="journal article" date="2015" name="PLoS ONE">
        <title>Whole-Genome Optical Mapping and Finished Genome Sequence of Sphingobacterium deserti sp. nov., a New Species Isolated from the Western Desert of China.</title>
        <authorList>
            <person name="Teng C."/>
            <person name="Zhou Z."/>
            <person name="Molnar I."/>
            <person name="Li X."/>
            <person name="Tang R."/>
            <person name="Chen M."/>
            <person name="Wang L."/>
            <person name="Su S."/>
            <person name="Zhang W."/>
            <person name="Lin M."/>
        </authorList>
    </citation>
    <scope>NUCLEOTIDE SEQUENCE [LARGE SCALE GENOMIC DNA]</scope>
    <source>
        <strain evidence="2">ACCC05744</strain>
    </source>
</reference>
<evidence type="ECO:0000313" key="1">
    <source>
        <dbReference type="EMBL" id="KGE13116.1"/>
    </source>
</evidence>
<accession>A0A0B8SZQ8</accession>
<dbReference type="Proteomes" id="UP000031802">
    <property type="component" value="Unassembled WGS sequence"/>
</dbReference>
<comment type="caution">
    <text evidence="1">The sequence shown here is derived from an EMBL/GenBank/DDBJ whole genome shotgun (WGS) entry which is preliminary data.</text>
</comment>
<reference evidence="2" key="1">
    <citation type="submission" date="2014-04" db="EMBL/GenBank/DDBJ databases">
        <title>Whole-Genome optical mapping and complete genome sequence of Sphingobacterium deserti sp. nov., a new spaces isolated from desert in the west of China.</title>
        <authorList>
            <person name="Teng C."/>
            <person name="Zhou Z."/>
            <person name="Li X."/>
            <person name="Chen M."/>
            <person name="Lin M."/>
            <person name="Wang L."/>
            <person name="Su S."/>
            <person name="Zhang C."/>
            <person name="Zhang W."/>
        </authorList>
    </citation>
    <scope>NUCLEOTIDE SEQUENCE [LARGE SCALE GENOMIC DNA]</scope>
    <source>
        <strain evidence="2">ACCC05744</strain>
    </source>
</reference>
<name>A0A0B8SZQ8_9SPHI</name>
<proteinExistence type="predicted"/>
<organism evidence="1 2">
    <name type="scientific">Sphingobacterium deserti</name>
    <dbReference type="NCBI Taxonomy" id="1229276"/>
    <lineage>
        <taxon>Bacteria</taxon>
        <taxon>Pseudomonadati</taxon>
        <taxon>Bacteroidota</taxon>
        <taxon>Sphingobacteriia</taxon>
        <taxon>Sphingobacteriales</taxon>
        <taxon>Sphingobacteriaceae</taxon>
        <taxon>Sphingobacterium</taxon>
    </lineage>
</organism>
<evidence type="ECO:0000313" key="2">
    <source>
        <dbReference type="Proteomes" id="UP000031802"/>
    </source>
</evidence>